<proteinExistence type="predicted"/>
<name>A0A8J3NNB0_9ACTN</name>
<dbReference type="RefSeq" id="WP_203756414.1">
    <property type="nucleotide sequence ID" value="NZ_BONF01000054.1"/>
</dbReference>
<feature type="compositionally biased region" description="Gly residues" evidence="1">
    <location>
        <begin position="72"/>
        <end position="88"/>
    </location>
</feature>
<gene>
    <name evidence="2" type="ORF">Cba03nite_72370</name>
</gene>
<organism evidence="2 3">
    <name type="scientific">Catellatospora bangladeshensis</name>
    <dbReference type="NCBI Taxonomy" id="310355"/>
    <lineage>
        <taxon>Bacteria</taxon>
        <taxon>Bacillati</taxon>
        <taxon>Actinomycetota</taxon>
        <taxon>Actinomycetes</taxon>
        <taxon>Micromonosporales</taxon>
        <taxon>Micromonosporaceae</taxon>
        <taxon>Catellatospora</taxon>
    </lineage>
</organism>
<accession>A0A8J3NNB0</accession>
<comment type="caution">
    <text evidence="2">The sequence shown here is derived from an EMBL/GenBank/DDBJ whole genome shotgun (WGS) entry which is preliminary data.</text>
</comment>
<evidence type="ECO:0000313" key="3">
    <source>
        <dbReference type="Proteomes" id="UP000601223"/>
    </source>
</evidence>
<dbReference type="Proteomes" id="UP000601223">
    <property type="component" value="Unassembled WGS sequence"/>
</dbReference>
<dbReference type="AlphaFoldDB" id="A0A8J3NNB0"/>
<sequence length="260" mass="27151">MGTSGAYGGSGSQTWDAAHEAYGDAAAADGTGPSDAQVQAFVNAFMQALAKNSGPVPGPSSYPLASLRPQRAGGGGGSSSSAGGGGERNLGRQTARGAAAVAGASALRTGDRATLAELGLDLNHLDSLPSPRAKCAYIVDTLLGAPSHPDEVALRAATLRTMVEIQKAKEALTAAQQLELFLQHLAYEQVLVELTSQRRTDHITPQRAKEIEDKAKKYLRASVSAMRLPKIAKLAAQTFVASATTLAHKVFTVFRIRDER</sequence>
<dbReference type="EMBL" id="BONF01000054">
    <property type="protein sequence ID" value="GIF85888.1"/>
    <property type="molecule type" value="Genomic_DNA"/>
</dbReference>
<feature type="region of interest" description="Disordered" evidence="1">
    <location>
        <begin position="53"/>
        <end position="95"/>
    </location>
</feature>
<evidence type="ECO:0000256" key="1">
    <source>
        <dbReference type="SAM" id="MobiDB-lite"/>
    </source>
</evidence>
<protein>
    <submittedName>
        <fullName evidence="2">Uncharacterized protein</fullName>
    </submittedName>
</protein>
<keyword evidence="3" id="KW-1185">Reference proteome</keyword>
<evidence type="ECO:0000313" key="2">
    <source>
        <dbReference type="EMBL" id="GIF85888.1"/>
    </source>
</evidence>
<reference evidence="2 3" key="1">
    <citation type="submission" date="2021-01" db="EMBL/GenBank/DDBJ databases">
        <title>Whole genome shotgun sequence of Catellatospora bangladeshensis NBRC 107357.</title>
        <authorList>
            <person name="Komaki H."/>
            <person name="Tamura T."/>
        </authorList>
    </citation>
    <scope>NUCLEOTIDE SEQUENCE [LARGE SCALE GENOMIC DNA]</scope>
    <source>
        <strain evidence="2 3">NBRC 107357</strain>
    </source>
</reference>